<feature type="chain" id="PRO_5038040429" evidence="1">
    <location>
        <begin position="24"/>
        <end position="104"/>
    </location>
</feature>
<dbReference type="AlphaFoldDB" id="A0A941IXZ9"/>
<organism evidence="2 3">
    <name type="scientific">Carboxylicivirga sediminis</name>
    <dbReference type="NCBI Taxonomy" id="2006564"/>
    <lineage>
        <taxon>Bacteria</taxon>
        <taxon>Pseudomonadati</taxon>
        <taxon>Bacteroidota</taxon>
        <taxon>Bacteroidia</taxon>
        <taxon>Marinilabiliales</taxon>
        <taxon>Marinilabiliaceae</taxon>
        <taxon>Carboxylicivirga</taxon>
    </lineage>
</organism>
<keyword evidence="3" id="KW-1185">Reference proteome</keyword>
<reference evidence="2" key="1">
    <citation type="journal article" date="2018" name="Int. J. Syst. Evol. Microbiol.">
        <title>Carboxylicivirga sediminis sp. nov., isolated from coastal sediment.</title>
        <authorList>
            <person name="Wang F.Q."/>
            <person name="Ren L.H."/>
            <person name="Zou R.J."/>
            <person name="Sun Y.Z."/>
            <person name="Liu X.J."/>
            <person name="Jiang F."/>
            <person name="Liu L.J."/>
        </authorList>
    </citation>
    <scope>NUCLEOTIDE SEQUENCE</scope>
    <source>
        <strain evidence="2">JR1</strain>
    </source>
</reference>
<dbReference type="Gene3D" id="2.130.10.10">
    <property type="entry name" value="YVTN repeat-like/Quinoprotein amine dehydrogenase"/>
    <property type="match status" value="1"/>
</dbReference>
<dbReference type="Proteomes" id="UP000679220">
    <property type="component" value="Unassembled WGS sequence"/>
</dbReference>
<evidence type="ECO:0000313" key="3">
    <source>
        <dbReference type="Proteomes" id="UP000679220"/>
    </source>
</evidence>
<sequence length="104" mass="11787">MARRYTNSLLLMIFTTYHLSSVALSCAPDLKQDYIQNLTADKEGIWIIYDWNIGEGVSYFDYSQFYHYTTNEGLPTNKIKAVYADELLSPSGSNQLKATSSSNI</sequence>
<protein>
    <submittedName>
        <fullName evidence="2">Uncharacterized protein</fullName>
    </submittedName>
</protein>
<dbReference type="EMBL" id="JAGTAR010000008">
    <property type="protein sequence ID" value="MBR8535287.1"/>
    <property type="molecule type" value="Genomic_DNA"/>
</dbReference>
<accession>A0A941IXZ9</accession>
<reference evidence="2" key="2">
    <citation type="submission" date="2021-04" db="EMBL/GenBank/DDBJ databases">
        <authorList>
            <person name="Zhang T."/>
            <person name="Zhang Y."/>
            <person name="Lu D."/>
            <person name="Zuo D."/>
            <person name="Du Z."/>
        </authorList>
    </citation>
    <scope>NUCLEOTIDE SEQUENCE</scope>
    <source>
        <strain evidence="2">JR1</strain>
    </source>
</reference>
<comment type="caution">
    <text evidence="2">The sequence shown here is derived from an EMBL/GenBank/DDBJ whole genome shotgun (WGS) entry which is preliminary data.</text>
</comment>
<name>A0A941IXZ9_9BACT</name>
<gene>
    <name evidence="2" type="ORF">KDU71_06930</name>
</gene>
<proteinExistence type="predicted"/>
<keyword evidence="1" id="KW-0732">Signal</keyword>
<evidence type="ECO:0000313" key="2">
    <source>
        <dbReference type="EMBL" id="MBR8535287.1"/>
    </source>
</evidence>
<dbReference type="PROSITE" id="PS51257">
    <property type="entry name" value="PROKAR_LIPOPROTEIN"/>
    <property type="match status" value="1"/>
</dbReference>
<feature type="signal peptide" evidence="1">
    <location>
        <begin position="1"/>
        <end position="23"/>
    </location>
</feature>
<evidence type="ECO:0000256" key="1">
    <source>
        <dbReference type="SAM" id="SignalP"/>
    </source>
</evidence>
<dbReference type="InterPro" id="IPR015943">
    <property type="entry name" value="WD40/YVTN_repeat-like_dom_sf"/>
</dbReference>